<evidence type="ECO:0000313" key="2">
    <source>
        <dbReference type="Proteomes" id="UP001164929"/>
    </source>
</evidence>
<protein>
    <submittedName>
        <fullName evidence="1">Uncharacterized protein</fullName>
    </submittedName>
</protein>
<gene>
    <name evidence="1" type="ORF">NC653_038442</name>
</gene>
<dbReference type="Proteomes" id="UP001164929">
    <property type="component" value="Chromosome 17"/>
</dbReference>
<accession>A0AAD6LH20</accession>
<keyword evidence="2" id="KW-1185">Reference proteome</keyword>
<dbReference type="AlphaFoldDB" id="A0AAD6LH20"/>
<evidence type="ECO:0000313" key="1">
    <source>
        <dbReference type="EMBL" id="KAJ6960410.1"/>
    </source>
</evidence>
<proteinExistence type="predicted"/>
<dbReference type="EMBL" id="JAQIZT010000017">
    <property type="protein sequence ID" value="KAJ6960410.1"/>
    <property type="molecule type" value="Genomic_DNA"/>
</dbReference>
<organism evidence="1 2">
    <name type="scientific">Populus alba x Populus x berolinensis</name>
    <dbReference type="NCBI Taxonomy" id="444605"/>
    <lineage>
        <taxon>Eukaryota</taxon>
        <taxon>Viridiplantae</taxon>
        <taxon>Streptophyta</taxon>
        <taxon>Embryophyta</taxon>
        <taxon>Tracheophyta</taxon>
        <taxon>Spermatophyta</taxon>
        <taxon>Magnoliopsida</taxon>
        <taxon>eudicotyledons</taxon>
        <taxon>Gunneridae</taxon>
        <taxon>Pentapetalae</taxon>
        <taxon>rosids</taxon>
        <taxon>fabids</taxon>
        <taxon>Malpighiales</taxon>
        <taxon>Salicaceae</taxon>
        <taxon>Saliceae</taxon>
        <taxon>Populus</taxon>
    </lineage>
</organism>
<reference evidence="1" key="1">
    <citation type="journal article" date="2023" name="Mol. Ecol. Resour.">
        <title>Chromosome-level genome assembly of a triploid poplar Populus alba 'Berolinensis'.</title>
        <authorList>
            <person name="Chen S."/>
            <person name="Yu Y."/>
            <person name="Wang X."/>
            <person name="Wang S."/>
            <person name="Zhang T."/>
            <person name="Zhou Y."/>
            <person name="He R."/>
            <person name="Meng N."/>
            <person name="Wang Y."/>
            <person name="Liu W."/>
            <person name="Liu Z."/>
            <person name="Liu J."/>
            <person name="Guo Q."/>
            <person name="Huang H."/>
            <person name="Sederoff R.R."/>
            <person name="Wang G."/>
            <person name="Qu G."/>
            <person name="Chen S."/>
        </authorList>
    </citation>
    <scope>NUCLEOTIDE SEQUENCE</scope>
    <source>
        <strain evidence="1">SC-2020</strain>
    </source>
</reference>
<name>A0AAD6LH20_9ROSI</name>
<sequence>MMFLRSESIYEQRLGTSQLVPYSSSLSPHGHGHPFHLPKTTMLNVLTAPKGKQQQSLLVSMMGKARNGCVHDHGGS</sequence>
<comment type="caution">
    <text evidence="1">The sequence shown here is derived from an EMBL/GenBank/DDBJ whole genome shotgun (WGS) entry which is preliminary data.</text>
</comment>